<evidence type="ECO:0000313" key="3">
    <source>
        <dbReference type="Proteomes" id="UP000017396"/>
    </source>
</evidence>
<proteinExistence type="predicted"/>
<accession>U5QKI7</accession>
<dbReference type="OrthoDB" id="487663at2"/>
<keyword evidence="1" id="KW-0812">Transmembrane</keyword>
<dbReference type="HOGENOM" id="CLU_160642_0_0_3"/>
<dbReference type="EMBL" id="CP003587">
    <property type="protein sequence ID" value="AGY59492.1"/>
    <property type="molecule type" value="Genomic_DNA"/>
</dbReference>
<dbReference type="KEGG" id="glj:GKIL_3246"/>
<evidence type="ECO:0000256" key="1">
    <source>
        <dbReference type="SAM" id="Phobius"/>
    </source>
</evidence>
<reference evidence="2 3" key="1">
    <citation type="journal article" date="2013" name="PLoS ONE">
        <title>Cultivation and Complete Genome Sequencing of Gloeobacter kilaueensis sp. nov., from a Lava Cave in Kilauea Caldera, Hawai'i.</title>
        <authorList>
            <person name="Saw J.H."/>
            <person name="Schatz M."/>
            <person name="Brown M.V."/>
            <person name="Kunkel D.D."/>
            <person name="Foster J.S."/>
            <person name="Shick H."/>
            <person name="Christensen S."/>
            <person name="Hou S."/>
            <person name="Wan X."/>
            <person name="Donachie S.P."/>
        </authorList>
    </citation>
    <scope>NUCLEOTIDE SEQUENCE [LARGE SCALE GENOMIC DNA]</scope>
    <source>
        <strain evidence="3">JS</strain>
    </source>
</reference>
<organism evidence="2 3">
    <name type="scientific">Gloeobacter kilaueensis (strain ATCC BAA-2537 / CCAP 1431/1 / ULC 316 / JS1)</name>
    <dbReference type="NCBI Taxonomy" id="1183438"/>
    <lineage>
        <taxon>Bacteria</taxon>
        <taxon>Bacillati</taxon>
        <taxon>Cyanobacteriota</taxon>
        <taxon>Cyanophyceae</taxon>
        <taxon>Gloeobacterales</taxon>
        <taxon>Gloeobacteraceae</taxon>
        <taxon>Gloeobacter</taxon>
    </lineage>
</organism>
<keyword evidence="1" id="KW-1133">Transmembrane helix</keyword>
<name>U5QKI7_GLOK1</name>
<gene>
    <name evidence="2" type="ORF">GKIL_3246</name>
</gene>
<dbReference type="AlphaFoldDB" id="U5QKI7"/>
<dbReference type="STRING" id="1183438.GKIL_3246"/>
<dbReference type="Proteomes" id="UP000017396">
    <property type="component" value="Chromosome"/>
</dbReference>
<sequence>MTPIELVIEGEGAVSAAAELLREPDIEGFQEPLDASGKREPITLAAVATIVSIAGGTISGVSGLVSLAEKIHQWYSKRKQTKEANKITKVLLIGSNGKRLLLEGATPEQIRKVLEP</sequence>
<feature type="transmembrane region" description="Helical" evidence="1">
    <location>
        <begin position="42"/>
        <end position="68"/>
    </location>
</feature>
<keyword evidence="1" id="KW-0472">Membrane</keyword>
<protein>
    <submittedName>
        <fullName evidence="2">Uncharacterized protein</fullName>
    </submittedName>
</protein>
<dbReference type="eggNOG" id="ENOG5033B39">
    <property type="taxonomic scope" value="Bacteria"/>
</dbReference>
<keyword evidence="3" id="KW-1185">Reference proteome</keyword>
<evidence type="ECO:0000313" key="2">
    <source>
        <dbReference type="EMBL" id="AGY59492.1"/>
    </source>
</evidence>
<dbReference type="RefSeq" id="WP_023174771.1">
    <property type="nucleotide sequence ID" value="NC_022600.1"/>
</dbReference>